<keyword evidence="5 6" id="KW-0472">Membrane</keyword>
<evidence type="ECO:0000313" key="8">
    <source>
        <dbReference type="EMBL" id="MET3643574.1"/>
    </source>
</evidence>
<dbReference type="Pfam" id="PF00753">
    <property type="entry name" value="Lactamase_B"/>
    <property type="match status" value="1"/>
</dbReference>
<keyword evidence="2" id="KW-1003">Cell membrane</keyword>
<dbReference type="InterPro" id="IPR036866">
    <property type="entry name" value="RibonucZ/Hydroxyglut_hydro"/>
</dbReference>
<feature type="transmembrane region" description="Helical" evidence="6">
    <location>
        <begin position="54"/>
        <end position="73"/>
    </location>
</feature>
<evidence type="ECO:0000256" key="6">
    <source>
        <dbReference type="SAM" id="Phobius"/>
    </source>
</evidence>
<comment type="subcellular location">
    <subcellularLocation>
        <location evidence="1">Cell membrane</location>
        <topology evidence="1">Multi-pass membrane protein</topology>
    </subcellularLocation>
</comment>
<dbReference type="InterPro" id="IPR004477">
    <property type="entry name" value="ComEC_N"/>
</dbReference>
<keyword evidence="3 6" id="KW-0812">Transmembrane</keyword>
<evidence type="ECO:0000256" key="2">
    <source>
        <dbReference type="ARBA" id="ARBA00022475"/>
    </source>
</evidence>
<dbReference type="PANTHER" id="PTHR30619:SF1">
    <property type="entry name" value="RECOMBINATION PROTEIN 2"/>
    <property type="match status" value="1"/>
</dbReference>
<evidence type="ECO:0000259" key="7">
    <source>
        <dbReference type="SMART" id="SM00849"/>
    </source>
</evidence>
<name>A0ABV2JKR6_9STRE</name>
<dbReference type="InterPro" id="IPR004797">
    <property type="entry name" value="Competence_ComEC/Rec2"/>
</dbReference>
<feature type="transmembrane region" description="Helical" evidence="6">
    <location>
        <begin position="353"/>
        <end position="374"/>
    </location>
</feature>
<proteinExistence type="predicted"/>
<reference evidence="8 9" key="1">
    <citation type="submission" date="2024-06" db="EMBL/GenBank/DDBJ databases">
        <title>Genomic Encyclopedia of Type Strains, Phase IV (KMG-IV): sequencing the most valuable type-strain genomes for metagenomic binning, comparative biology and taxonomic classification.</title>
        <authorList>
            <person name="Goeker M."/>
        </authorList>
    </citation>
    <scope>NUCLEOTIDE SEQUENCE [LARGE SCALE GENOMIC DNA]</scope>
    <source>
        <strain evidence="8 9">DSM 15349</strain>
    </source>
</reference>
<keyword evidence="4 6" id="KW-1133">Transmembrane helix</keyword>
<keyword evidence="9" id="KW-1185">Reference proteome</keyword>
<dbReference type="InterPro" id="IPR001279">
    <property type="entry name" value="Metallo-B-lactamas"/>
</dbReference>
<dbReference type="SMART" id="SM00849">
    <property type="entry name" value="Lactamase_B"/>
    <property type="match status" value="1"/>
</dbReference>
<dbReference type="InterPro" id="IPR025405">
    <property type="entry name" value="DUF4131"/>
</dbReference>
<dbReference type="InterPro" id="IPR052159">
    <property type="entry name" value="Competence_DNA_uptake"/>
</dbReference>
<dbReference type="PANTHER" id="PTHR30619">
    <property type="entry name" value="DNA INTERNALIZATION/COMPETENCE PROTEIN COMEC/REC2"/>
    <property type="match status" value="1"/>
</dbReference>
<gene>
    <name evidence="8" type="ORF">ABID27_000191</name>
</gene>
<evidence type="ECO:0000313" key="9">
    <source>
        <dbReference type="Proteomes" id="UP001549055"/>
    </source>
</evidence>
<dbReference type="Gene3D" id="3.60.15.10">
    <property type="entry name" value="Ribonuclease Z/Hydroxyacylglutathione hydrolase-like"/>
    <property type="match status" value="1"/>
</dbReference>
<feature type="transmembrane region" description="Helical" evidence="6">
    <location>
        <begin position="270"/>
        <end position="290"/>
    </location>
</feature>
<accession>A0ABV2JKR6</accession>
<evidence type="ECO:0000256" key="3">
    <source>
        <dbReference type="ARBA" id="ARBA00022692"/>
    </source>
</evidence>
<dbReference type="SUPFAM" id="SSF56281">
    <property type="entry name" value="Metallo-hydrolase/oxidoreductase"/>
    <property type="match status" value="1"/>
</dbReference>
<dbReference type="InterPro" id="IPR035681">
    <property type="entry name" value="ComA-like_MBL"/>
</dbReference>
<dbReference type="Pfam" id="PF03772">
    <property type="entry name" value="Competence"/>
    <property type="match status" value="1"/>
</dbReference>
<organism evidence="8 9">
    <name type="scientific">Streptococcus gallinaceus</name>
    <dbReference type="NCBI Taxonomy" id="165758"/>
    <lineage>
        <taxon>Bacteria</taxon>
        <taxon>Bacillati</taxon>
        <taxon>Bacillota</taxon>
        <taxon>Bacilli</taxon>
        <taxon>Lactobacillales</taxon>
        <taxon>Streptococcaceae</taxon>
        <taxon>Streptococcus</taxon>
    </lineage>
</organism>
<evidence type="ECO:0000256" key="5">
    <source>
        <dbReference type="ARBA" id="ARBA00023136"/>
    </source>
</evidence>
<feature type="transmembrane region" description="Helical" evidence="6">
    <location>
        <begin position="20"/>
        <end position="42"/>
    </location>
</feature>
<dbReference type="EMBL" id="JBEPMK010000001">
    <property type="protein sequence ID" value="MET3643574.1"/>
    <property type="molecule type" value="Genomic_DNA"/>
</dbReference>
<dbReference type="CDD" id="cd07731">
    <property type="entry name" value="ComA-like_MBL-fold"/>
    <property type="match status" value="1"/>
</dbReference>
<dbReference type="NCBIfam" id="TIGR00361">
    <property type="entry name" value="ComEC_Rec2"/>
    <property type="match status" value="1"/>
</dbReference>
<dbReference type="Pfam" id="PF13567">
    <property type="entry name" value="DUF4131"/>
    <property type="match status" value="1"/>
</dbReference>
<feature type="domain" description="Metallo-beta-lactamase" evidence="7">
    <location>
        <begin position="494"/>
        <end position="700"/>
    </location>
</feature>
<evidence type="ECO:0000256" key="1">
    <source>
        <dbReference type="ARBA" id="ARBA00004651"/>
    </source>
</evidence>
<feature type="transmembrane region" description="Helical" evidence="6">
    <location>
        <begin position="380"/>
        <end position="408"/>
    </location>
</feature>
<dbReference type="RefSeq" id="WP_354279613.1">
    <property type="nucleotide sequence ID" value="NZ_JBEPMK010000001.1"/>
</dbReference>
<comment type="caution">
    <text evidence="8">The sequence shown here is derived from an EMBL/GenBank/DDBJ whole genome shotgun (WGS) entry which is preliminary data.</text>
</comment>
<dbReference type="Proteomes" id="UP001549055">
    <property type="component" value="Unassembled WGS sequence"/>
</dbReference>
<feature type="transmembrane region" description="Helical" evidence="6">
    <location>
        <begin position="310"/>
        <end position="341"/>
    </location>
</feature>
<evidence type="ECO:0000256" key="4">
    <source>
        <dbReference type="ARBA" id="ARBA00022989"/>
    </source>
</evidence>
<dbReference type="NCBIfam" id="TIGR00360">
    <property type="entry name" value="ComEC_N-term"/>
    <property type="match status" value="1"/>
</dbReference>
<protein>
    <submittedName>
        <fullName evidence="8">Competence protein ComEC</fullName>
    </submittedName>
</protein>
<sequence length="745" mass="84024">MSQWIKKTGIVPIHLALVLVAYYFLLFRFSVWSVLVAAGLTIRFLNIYRRKWRLVLPILLFCLLFFGGEKWLALTREAAAPDQVSQLVILPDTIKVNGDSLSFRGQSRRQTYQVFYKLKTQEEQAYFQNLTQLMSIEVEATVEKPAGRRNFNGFDYAAYLWTQGIYRTVRIEKIKAIAPQRSWNPLEWISSWRRQALVHIKQTFPSPMNHYMTGLLFGHLDSDFDEMSDIYSSLGIIHLFALSGMQVGFFMDLFRRLLLRCGLQREIVDWLQLPISFVYAGLTGYSVSVIRSLIQKIVGNFGVTRLDNLALTTMLCFLIAPHFLLTAGGVLSFTYALLLTVFDFEKLSGYKKILTESLTLSVGVLPVLIFYFYSFQPVSILLTFVFSFLFDSLLLPGLTAIFLVSAIYPLTQINIFFSFLEKIMLALADCFPHPLVFGKPDIPILLALLILLGMTYDLWGQKKWTPGLLACAALLFFLTKNPPSNEITVVDIGQGDSIFLRDKTGKNMLIDVGGRVSFAAKEGWQAKNQEVNAERTLIPYLRSRGIGQIDSLVLTHTDTDHVGDLLAVSKAFRIGTIYVSLGSLNKADFVETLRKTGAHVEAVEAGHQFSIFGSNLQVLYPFGAGDGGNNDSVVLYGQLLDKRFLFTGDLEKEGEEQLIEAYPDLAVDVLKAGHHGSKGSSDPAFLDHIKAKVALISAGEKNRYQHPHEETLARFSDQNMAVFRTDQQGAIRFYGWNTWKLETVR</sequence>